<dbReference type="InterPro" id="IPR029044">
    <property type="entry name" value="Nucleotide-diphossugar_trans"/>
</dbReference>
<comment type="similarity">
    <text evidence="3">Belongs to the MNN1/MNT family.</text>
</comment>
<keyword evidence="9" id="KW-0472">Membrane</keyword>
<dbReference type="GO" id="GO:0000139">
    <property type="term" value="C:Golgi membrane"/>
    <property type="evidence" value="ECO:0007669"/>
    <property type="project" value="UniProtKB-SubCell"/>
</dbReference>
<dbReference type="RefSeq" id="XP_001383479.2">
    <property type="nucleotide sequence ID" value="XM_001383442.1"/>
</dbReference>
<evidence type="ECO:0000256" key="6">
    <source>
        <dbReference type="ARBA" id="ARBA00022968"/>
    </source>
</evidence>
<keyword evidence="6" id="KW-0735">Signal-anchor</keyword>
<reference evidence="10 11" key="1">
    <citation type="journal article" date="2007" name="Nat. Biotechnol.">
        <title>Genome sequence of the lignocellulose-bioconverting and xylose-fermenting yeast Pichia stipitis.</title>
        <authorList>
            <person name="Jeffries T.W."/>
            <person name="Grigoriev I.V."/>
            <person name="Grimwood J."/>
            <person name="Laplaza J.M."/>
            <person name="Aerts A."/>
            <person name="Salamov A."/>
            <person name="Schmutz J."/>
            <person name="Lindquist E."/>
            <person name="Dehal P."/>
            <person name="Shapiro H."/>
            <person name="Jin Y.S."/>
            <person name="Passoth V."/>
            <person name="Richardson P.M."/>
        </authorList>
    </citation>
    <scope>NUCLEOTIDE SEQUENCE [LARGE SCALE GENOMIC DNA]</scope>
    <source>
        <strain evidence="11">ATCC 58785 / CBS 6054 / NBRC 10063 / NRRL Y-11545</strain>
    </source>
</reference>
<dbReference type="InterPro" id="IPR022751">
    <property type="entry name" value="Alpha_mannosyltransferase"/>
</dbReference>
<keyword evidence="5" id="KW-0812">Transmembrane</keyword>
<dbReference type="AlphaFoldDB" id="A3LRU5"/>
<evidence type="ECO:0000256" key="8">
    <source>
        <dbReference type="ARBA" id="ARBA00023034"/>
    </source>
</evidence>
<dbReference type="KEGG" id="pic:PICST_30814"/>
<evidence type="ECO:0000313" key="10">
    <source>
        <dbReference type="EMBL" id="ABN65450.2"/>
    </source>
</evidence>
<gene>
    <name evidence="10" type="ORF">PICST_30814</name>
</gene>
<dbReference type="eggNOG" id="ENOG502RGFY">
    <property type="taxonomic scope" value="Eukaryota"/>
</dbReference>
<keyword evidence="8" id="KW-0333">Golgi apparatus</keyword>
<dbReference type="PANTHER" id="PTHR31646">
    <property type="entry name" value="ALPHA-1,2-MANNOSYLTRANSFERASE MNN2"/>
    <property type="match status" value="1"/>
</dbReference>
<dbReference type="GO" id="GO:0046354">
    <property type="term" value="P:mannan biosynthetic process"/>
    <property type="evidence" value="ECO:0007669"/>
    <property type="project" value="TreeGrafter"/>
</dbReference>
<evidence type="ECO:0000256" key="3">
    <source>
        <dbReference type="ARBA" id="ARBA00009105"/>
    </source>
</evidence>
<evidence type="ECO:0000256" key="1">
    <source>
        <dbReference type="ARBA" id="ARBA00004323"/>
    </source>
</evidence>
<comment type="pathway">
    <text evidence="2">Protein modification; protein glycosylation.</text>
</comment>
<dbReference type="SUPFAM" id="SSF53448">
    <property type="entry name" value="Nucleotide-diphospho-sugar transferases"/>
    <property type="match status" value="1"/>
</dbReference>
<organism evidence="10 11">
    <name type="scientific">Scheffersomyces stipitis (strain ATCC 58785 / CBS 6054 / NBRC 10063 / NRRL Y-11545)</name>
    <name type="common">Yeast</name>
    <name type="synonym">Pichia stipitis</name>
    <dbReference type="NCBI Taxonomy" id="322104"/>
    <lineage>
        <taxon>Eukaryota</taxon>
        <taxon>Fungi</taxon>
        <taxon>Dikarya</taxon>
        <taxon>Ascomycota</taxon>
        <taxon>Saccharomycotina</taxon>
        <taxon>Pichiomycetes</taxon>
        <taxon>Debaryomycetaceae</taxon>
        <taxon>Scheffersomyces</taxon>
    </lineage>
</organism>
<dbReference type="InParanoid" id="A3LRU5"/>
<accession>A3LRU5</accession>
<dbReference type="GeneID" id="4837787"/>
<sequence length="503" mass="58365">MESYAPGGHSLKDKYKEGGKAKELFSNHDSFLFSKEYLENVLDVSNDMKDRLSNSHKNYVDVQMKKLIEVYGLDTFGNILKTDTEWDDYHGSSGYVLVGGGKYSFLSYLVIRQIRATGAKKPIELFIPSKLEYEKAFCETILPKYNARCNVFDTKLAGNLKKSFNLGGYQYKMLALMSSSFERVMYIDSDNFPTRNMDYLFDSELFNEKGLILWPDAWARTTNPVFYEIAGIKVKENKLRYSTYDKKQAEKEGKPLKPLSEFSFKDSWFHDFEGALPDPTSETGMLLINRTSHLKTLLLALYYNVYGPFYYYPLLTQGSAGEGDKETFIAAATAMQQTYFQTLKQFKWTGYVSQNDNKFTSKALAHYDPIQSQDTSKDDIDIVFMHLSYPKYYPNWLVDNHDLVYRESGDHIRMYESIYENVGYDFDLRVLQFFTQAICPNYYDSQTSKAVDGEDIDMMEEYMGDYLAYVDDDEEHNINRCKDVFIPHLQWLKETTNFLSSSS</sequence>
<name>A3LRU5_PICST</name>
<dbReference type="PANTHER" id="PTHR31646:SF1">
    <property type="entry name" value="ALPHA-1,2-MANNOSYLTRANSFERASE MNN2"/>
    <property type="match status" value="1"/>
</dbReference>
<dbReference type="Gene3D" id="3.90.550.10">
    <property type="entry name" value="Spore Coat Polysaccharide Biosynthesis Protein SpsA, Chain A"/>
    <property type="match status" value="1"/>
</dbReference>
<evidence type="ECO:0000256" key="4">
    <source>
        <dbReference type="ARBA" id="ARBA00022679"/>
    </source>
</evidence>
<dbReference type="Proteomes" id="UP000002258">
    <property type="component" value="Chromosome 3"/>
</dbReference>
<dbReference type="STRING" id="322104.A3LRU5"/>
<evidence type="ECO:0000256" key="2">
    <source>
        <dbReference type="ARBA" id="ARBA00004922"/>
    </source>
</evidence>
<protein>
    <submittedName>
        <fullName evidence="10">Uncharacterized protein</fullName>
    </submittedName>
</protein>
<keyword evidence="7" id="KW-1133">Transmembrane helix</keyword>
<keyword evidence="11" id="KW-1185">Reference proteome</keyword>
<proteinExistence type="inferred from homology"/>
<evidence type="ECO:0000313" key="11">
    <source>
        <dbReference type="Proteomes" id="UP000002258"/>
    </source>
</evidence>
<dbReference type="OrthoDB" id="430354at2759"/>
<evidence type="ECO:0000256" key="5">
    <source>
        <dbReference type="ARBA" id="ARBA00022692"/>
    </source>
</evidence>
<evidence type="ECO:0000256" key="7">
    <source>
        <dbReference type="ARBA" id="ARBA00022989"/>
    </source>
</evidence>
<dbReference type="OMA" id="YQYKMLA"/>
<dbReference type="EMBL" id="CP000497">
    <property type="protein sequence ID" value="ABN65450.2"/>
    <property type="molecule type" value="Genomic_DNA"/>
</dbReference>
<dbReference type="UniPathway" id="UPA00378"/>
<evidence type="ECO:0000256" key="9">
    <source>
        <dbReference type="ARBA" id="ARBA00023136"/>
    </source>
</evidence>
<dbReference type="HOGENOM" id="CLU_013298_2_0_1"/>
<dbReference type="Pfam" id="PF11051">
    <property type="entry name" value="Mannosyl_trans3"/>
    <property type="match status" value="1"/>
</dbReference>
<keyword evidence="4" id="KW-0808">Transferase</keyword>
<dbReference type="GO" id="GO:0000026">
    <property type="term" value="F:alpha-1,2-mannosyltransferase activity"/>
    <property type="evidence" value="ECO:0007669"/>
    <property type="project" value="TreeGrafter"/>
</dbReference>
<comment type="subcellular location">
    <subcellularLocation>
        <location evidence="1">Golgi apparatus membrane</location>
        <topology evidence="1">Single-pass type II membrane protein</topology>
    </subcellularLocation>
</comment>